<dbReference type="InterPro" id="IPR012551">
    <property type="entry name" value="DUF1707_SHOCT-like"/>
</dbReference>
<evidence type="ECO:0000313" key="3">
    <source>
        <dbReference type="EMBL" id="BCJ35110.1"/>
    </source>
</evidence>
<dbReference type="PANTHER" id="PTHR40763">
    <property type="entry name" value="MEMBRANE PROTEIN-RELATED"/>
    <property type="match status" value="1"/>
</dbReference>
<organism evidence="3 4">
    <name type="scientific">Actinocatenispora thailandica</name>
    <dbReference type="NCBI Taxonomy" id="227318"/>
    <lineage>
        <taxon>Bacteria</taxon>
        <taxon>Bacillati</taxon>
        <taxon>Actinomycetota</taxon>
        <taxon>Actinomycetes</taxon>
        <taxon>Micromonosporales</taxon>
        <taxon>Micromonosporaceae</taxon>
        <taxon>Actinocatenispora</taxon>
    </lineage>
</organism>
<dbReference type="RefSeq" id="WP_203961715.1">
    <property type="nucleotide sequence ID" value="NZ_AP023355.1"/>
</dbReference>
<proteinExistence type="predicted"/>
<protein>
    <recommendedName>
        <fullName evidence="2">DUF1707 domain-containing protein</fullName>
    </recommendedName>
</protein>
<evidence type="ECO:0000256" key="1">
    <source>
        <dbReference type="SAM" id="MobiDB-lite"/>
    </source>
</evidence>
<reference evidence="3 4" key="1">
    <citation type="submission" date="2020-08" db="EMBL/GenBank/DDBJ databases">
        <title>Whole genome shotgun sequence of Actinocatenispora thailandica NBRC 105041.</title>
        <authorList>
            <person name="Komaki H."/>
            <person name="Tamura T."/>
        </authorList>
    </citation>
    <scope>NUCLEOTIDE SEQUENCE [LARGE SCALE GENOMIC DNA]</scope>
    <source>
        <strain evidence="3 4">NBRC 105041</strain>
    </source>
</reference>
<dbReference type="AlphaFoldDB" id="A0A7R7DNQ2"/>
<dbReference type="KEGG" id="atl:Athai_26130"/>
<dbReference type="Proteomes" id="UP000611640">
    <property type="component" value="Chromosome"/>
</dbReference>
<evidence type="ECO:0000259" key="2">
    <source>
        <dbReference type="Pfam" id="PF08044"/>
    </source>
</evidence>
<feature type="region of interest" description="Disordered" evidence="1">
    <location>
        <begin position="1"/>
        <end position="21"/>
    </location>
</feature>
<dbReference type="EMBL" id="AP023355">
    <property type="protein sequence ID" value="BCJ35110.1"/>
    <property type="molecule type" value="Genomic_DNA"/>
</dbReference>
<evidence type="ECO:0000313" key="4">
    <source>
        <dbReference type="Proteomes" id="UP000611640"/>
    </source>
</evidence>
<keyword evidence="4" id="KW-1185">Reference proteome</keyword>
<dbReference type="PANTHER" id="PTHR40763:SF5">
    <property type="entry name" value="MEMBRANE PROTEIN"/>
    <property type="match status" value="1"/>
</dbReference>
<feature type="domain" description="DUF1707" evidence="2">
    <location>
        <begin position="20"/>
        <end position="70"/>
    </location>
</feature>
<dbReference type="Pfam" id="PF08044">
    <property type="entry name" value="DUF1707"/>
    <property type="match status" value="1"/>
</dbReference>
<name>A0A7R7DNQ2_9ACTN</name>
<accession>A0A7R7DNQ2</accession>
<sequence>MYESGSLVPSDDGTAVAQRRASDADRSRFAELVQAAVGDGRLDLSEADERLTAVYAARTIAELHRIVADLGVLPGPEPPDRAVLELRTRSARVRQDGPWQVPPRVVAEAASGQVRLDFTAAVCPHREVRVDASCRSGSILLIVPRGWQVRVEQQETRSGAVRNKVTEPARPGAPLIRLYASTTSGRVVARYPYGRKGRLGR</sequence>
<gene>
    <name evidence="3" type="ORF">Athai_26130</name>
</gene>